<keyword evidence="3 8" id="KW-0812">Transmembrane</keyword>
<feature type="transmembrane region" description="Helical" evidence="8">
    <location>
        <begin position="70"/>
        <end position="92"/>
    </location>
</feature>
<evidence type="ECO:0000256" key="4">
    <source>
        <dbReference type="ARBA" id="ARBA00022989"/>
    </source>
</evidence>
<feature type="transmembrane region" description="Helical" evidence="8">
    <location>
        <begin position="104"/>
        <end position="126"/>
    </location>
</feature>
<evidence type="ECO:0000256" key="6">
    <source>
        <dbReference type="ARBA" id="ARBA00023136"/>
    </source>
</evidence>
<proteinExistence type="inferred from homology"/>
<feature type="transmembrane region" description="Helical" evidence="8">
    <location>
        <begin position="39"/>
        <end position="64"/>
    </location>
</feature>
<organism evidence="9">
    <name type="scientific">uncultured Alphaproteobacteria bacterium</name>
    <dbReference type="NCBI Taxonomy" id="91750"/>
    <lineage>
        <taxon>Bacteria</taxon>
        <taxon>Pseudomonadati</taxon>
        <taxon>Pseudomonadota</taxon>
        <taxon>Alphaproteobacteria</taxon>
        <taxon>environmental samples</taxon>
    </lineage>
</organism>
<feature type="transmembrane region" description="Helical" evidence="8">
    <location>
        <begin position="132"/>
        <end position="157"/>
    </location>
</feature>
<keyword evidence="4 8" id="KW-1133">Transmembrane helix</keyword>
<comment type="subcellular location">
    <subcellularLocation>
        <location evidence="8">Cell membrane</location>
        <topology evidence="8">Multi-pass membrane protein</topology>
    </subcellularLocation>
</comment>
<keyword evidence="7 8" id="KW-0464">Manganese</keyword>
<dbReference type="PANTHER" id="PTHR35529">
    <property type="entry name" value="MANGANESE EFFLUX PUMP MNTP-RELATED"/>
    <property type="match status" value="1"/>
</dbReference>
<feature type="transmembrane region" description="Helical" evidence="8">
    <location>
        <begin position="164"/>
        <end position="182"/>
    </location>
</feature>
<keyword evidence="1 8" id="KW-0813">Transport</keyword>
<dbReference type="PANTHER" id="PTHR35529:SF1">
    <property type="entry name" value="MANGANESE EFFLUX PUMP MNTP-RELATED"/>
    <property type="match status" value="1"/>
</dbReference>
<evidence type="ECO:0000256" key="7">
    <source>
        <dbReference type="ARBA" id="ARBA00023211"/>
    </source>
</evidence>
<keyword evidence="2 8" id="KW-1003">Cell membrane</keyword>
<name>A0A212K776_9PROT</name>
<keyword evidence="5 8" id="KW-0406">Ion transport</keyword>
<evidence type="ECO:0000256" key="5">
    <source>
        <dbReference type="ARBA" id="ARBA00023065"/>
    </source>
</evidence>
<comment type="function">
    <text evidence="8">Probably functions as a manganese efflux pump.</text>
</comment>
<comment type="similarity">
    <text evidence="8">Belongs to the MntP (TC 9.B.29) family.</text>
</comment>
<dbReference type="EMBL" id="FLUO01000001">
    <property type="protein sequence ID" value="SBW07506.1"/>
    <property type="molecule type" value="Genomic_DNA"/>
</dbReference>
<dbReference type="HAMAP" id="MF_01521">
    <property type="entry name" value="MntP_pump"/>
    <property type="match status" value="1"/>
</dbReference>
<evidence type="ECO:0000313" key="9">
    <source>
        <dbReference type="EMBL" id="SBW07506.1"/>
    </source>
</evidence>
<dbReference type="InterPro" id="IPR003810">
    <property type="entry name" value="Mntp/YtaF"/>
</dbReference>
<evidence type="ECO:0000256" key="2">
    <source>
        <dbReference type="ARBA" id="ARBA00022475"/>
    </source>
</evidence>
<accession>A0A212K776</accession>
<gene>
    <name evidence="8 9" type="primary">mntP</name>
    <name evidence="9" type="ORF">KL86APRO_12251</name>
</gene>
<evidence type="ECO:0000256" key="8">
    <source>
        <dbReference type="HAMAP-Rule" id="MF_01521"/>
    </source>
</evidence>
<sequence>MSPLAIAVIAFGMSIDALIVSVGRGAARTPQFGEAVRTGAVFGLVEASTPLIGWFAGMAAARYVAAVDHWIAFALLAAVGGHMVFQAVQNAGADDGDCCRKGSFAGLICTAIGTSIDAMAVGMSLALLDVQIVAIAAAIGATTFVMSTGGLLFGSLLGRRFGRWAAGAGGLALIALGVGILGEHLAV</sequence>
<feature type="transmembrane region" description="Helical" evidence="8">
    <location>
        <begin position="6"/>
        <end position="27"/>
    </location>
</feature>
<reference evidence="9" key="1">
    <citation type="submission" date="2016-04" db="EMBL/GenBank/DDBJ databases">
        <authorList>
            <person name="Evans L.H."/>
            <person name="Alamgir A."/>
            <person name="Owens N."/>
            <person name="Weber N.D."/>
            <person name="Virtaneva K."/>
            <person name="Barbian K."/>
            <person name="Babar A."/>
            <person name="Rosenke K."/>
        </authorList>
    </citation>
    <scope>NUCLEOTIDE SEQUENCE</scope>
    <source>
        <strain evidence="9">86</strain>
    </source>
</reference>
<protein>
    <recommendedName>
        <fullName evidence="8">Putative manganese efflux pump MntP</fullName>
    </recommendedName>
</protein>
<evidence type="ECO:0000256" key="3">
    <source>
        <dbReference type="ARBA" id="ARBA00022692"/>
    </source>
</evidence>
<dbReference type="InterPro" id="IPR022929">
    <property type="entry name" value="Put_MntP"/>
</dbReference>
<keyword evidence="6 8" id="KW-0472">Membrane</keyword>
<evidence type="ECO:0000256" key="1">
    <source>
        <dbReference type="ARBA" id="ARBA00022448"/>
    </source>
</evidence>
<dbReference type="AlphaFoldDB" id="A0A212K776"/>
<dbReference type="Pfam" id="PF02659">
    <property type="entry name" value="Mntp"/>
    <property type="match status" value="1"/>
</dbReference>
<dbReference type="GO" id="GO:0005886">
    <property type="term" value="C:plasma membrane"/>
    <property type="evidence" value="ECO:0007669"/>
    <property type="project" value="UniProtKB-SubCell"/>
</dbReference>
<dbReference type="GO" id="GO:0005384">
    <property type="term" value="F:manganese ion transmembrane transporter activity"/>
    <property type="evidence" value="ECO:0007669"/>
    <property type="project" value="UniProtKB-UniRule"/>
</dbReference>